<dbReference type="Pfam" id="PF01849">
    <property type="entry name" value="NAC"/>
    <property type="match status" value="1"/>
</dbReference>
<keyword evidence="1 4" id="KW-0813">Transport</keyword>
<dbReference type="AlphaFoldDB" id="A2BK27"/>
<proteinExistence type="inferred from homology"/>
<gene>
    <name evidence="4" type="primary">nac</name>
    <name evidence="7" type="ordered locus">Hbut_0475</name>
</gene>
<dbReference type="HOGENOM" id="CLU_146475_0_0_2"/>
<dbReference type="Proteomes" id="UP000002593">
    <property type="component" value="Chromosome"/>
</dbReference>
<comment type="function">
    <text evidence="4">Contacts the emerging nascent chain on the ribosome.</text>
</comment>
<dbReference type="InterPro" id="IPR009060">
    <property type="entry name" value="UBA-like_sf"/>
</dbReference>
<dbReference type="Gene3D" id="2.20.70.30">
    <property type="entry name" value="Nascent polypeptide-associated complex domain"/>
    <property type="match status" value="1"/>
</dbReference>
<sequence>MFRLNPADIRRQFKRLGIKADVDVVEAEEVIVRKTDGKTLVLANPQVLLVKMQGGMVMLQAVSNSVEEVEAIGEKAPEISEEDVRLVAEQAGVSLEEARRALEEVGGDIAAAILLLEERKKASGAS</sequence>
<dbReference type="GO" id="GO:0003723">
    <property type="term" value="F:RNA binding"/>
    <property type="evidence" value="ECO:0007669"/>
    <property type="project" value="UniProtKB-UniRule"/>
</dbReference>
<protein>
    <recommendedName>
        <fullName evidence="4 5">Nascent polypeptide-associated complex protein</fullName>
    </recommendedName>
</protein>
<dbReference type="RefSeq" id="WP_011821656.1">
    <property type="nucleotide sequence ID" value="NC_008818.1"/>
</dbReference>
<reference evidence="7 8" key="1">
    <citation type="journal article" date="2007" name="Archaea">
        <title>The genome of Hyperthermus butylicus: a sulfur-reducing, peptide fermenting, neutrophilic Crenarchaeote growing up to 108 degrees C.</title>
        <authorList>
            <person name="Brugger K."/>
            <person name="Chen L."/>
            <person name="Stark M."/>
            <person name="Zibat A."/>
            <person name="Redder P."/>
            <person name="Ruepp A."/>
            <person name="Awayez M."/>
            <person name="She Q."/>
            <person name="Garrett R.A."/>
            <person name="Klenk H.P."/>
        </authorList>
    </citation>
    <scope>NUCLEOTIDE SEQUENCE [LARGE SCALE GENOMIC DNA]</scope>
    <source>
        <strain evidence="8">DSM 5456 / JCM 9403 / PLM1-5</strain>
    </source>
</reference>
<feature type="domain" description="NAC-A/B" evidence="6">
    <location>
        <begin position="6"/>
        <end position="68"/>
    </location>
</feature>
<dbReference type="Gene3D" id="1.10.8.10">
    <property type="entry name" value="DNA helicase RuvA subunit, C-terminal domain"/>
    <property type="match status" value="1"/>
</dbReference>
<evidence type="ECO:0000256" key="1">
    <source>
        <dbReference type="ARBA" id="ARBA00022448"/>
    </source>
</evidence>
<dbReference type="Pfam" id="PF19026">
    <property type="entry name" value="UBA_HYPK"/>
    <property type="match status" value="1"/>
</dbReference>
<dbReference type="InterPro" id="IPR044034">
    <property type="entry name" value="NAC-like_UBA"/>
</dbReference>
<accession>A2BK27</accession>
<dbReference type="GO" id="GO:0015031">
    <property type="term" value="P:protein transport"/>
    <property type="evidence" value="ECO:0007669"/>
    <property type="project" value="UniProtKB-UniRule"/>
</dbReference>
<dbReference type="CDD" id="cd14359">
    <property type="entry name" value="UBA_AeNAC"/>
    <property type="match status" value="1"/>
</dbReference>
<dbReference type="OrthoDB" id="53273at2157"/>
<dbReference type="KEGG" id="hbu:Hbut_0475"/>
<dbReference type="EMBL" id="CP000493">
    <property type="protein sequence ID" value="ABM80338.1"/>
    <property type="molecule type" value="Genomic_DNA"/>
</dbReference>
<comment type="subunit">
    <text evidence="4">Homodimer. Interacts with the ribosome. Binds ribosomal RNA.</text>
</comment>
<evidence type="ECO:0000259" key="6">
    <source>
        <dbReference type="SMART" id="SM01407"/>
    </source>
</evidence>
<evidence type="ECO:0000256" key="3">
    <source>
        <dbReference type="ARBA" id="ARBA00022927"/>
    </source>
</evidence>
<comment type="similarity">
    <text evidence="4">Belongs to the NAC-alpha family.</text>
</comment>
<evidence type="ECO:0000256" key="5">
    <source>
        <dbReference type="NCBIfam" id="TIGR00264"/>
    </source>
</evidence>
<name>A2BK27_HYPBU</name>
<dbReference type="STRING" id="415426.Hbut_0475"/>
<evidence type="ECO:0000256" key="4">
    <source>
        <dbReference type="HAMAP-Rule" id="MF_00814"/>
    </source>
</evidence>
<dbReference type="SUPFAM" id="SSF46934">
    <property type="entry name" value="UBA-like"/>
    <property type="match status" value="1"/>
</dbReference>
<dbReference type="InterPro" id="IPR002715">
    <property type="entry name" value="Nas_poly-pep-assoc_cplx_dom"/>
</dbReference>
<evidence type="ECO:0000313" key="7">
    <source>
        <dbReference type="EMBL" id="ABM80338.1"/>
    </source>
</evidence>
<dbReference type="InterPro" id="IPR005231">
    <property type="entry name" value="NAC_arc"/>
</dbReference>
<dbReference type="InterPro" id="IPR038187">
    <property type="entry name" value="NAC_A/B_dom_sf"/>
</dbReference>
<keyword evidence="2 4" id="KW-0694">RNA-binding</keyword>
<keyword evidence="3 4" id="KW-0653">Protein transport</keyword>
<dbReference type="GeneID" id="4782551"/>
<dbReference type="eggNOG" id="arCOG04061">
    <property type="taxonomic scope" value="Archaea"/>
</dbReference>
<dbReference type="SMART" id="SM01407">
    <property type="entry name" value="NAC"/>
    <property type="match status" value="1"/>
</dbReference>
<dbReference type="NCBIfam" id="TIGR00264">
    <property type="entry name" value="archaeal-type nascent polypeptide-associated complex protein"/>
    <property type="match status" value="1"/>
</dbReference>
<evidence type="ECO:0000256" key="2">
    <source>
        <dbReference type="ARBA" id="ARBA00022884"/>
    </source>
</evidence>
<dbReference type="HAMAP" id="MF_00814">
    <property type="entry name" value="NAC_arch"/>
    <property type="match status" value="1"/>
</dbReference>
<dbReference type="EnsemblBacteria" id="ABM80338">
    <property type="protein sequence ID" value="ABM80338"/>
    <property type="gene ID" value="Hbut_0475"/>
</dbReference>
<keyword evidence="8" id="KW-1185">Reference proteome</keyword>
<evidence type="ECO:0000313" key="8">
    <source>
        <dbReference type="Proteomes" id="UP000002593"/>
    </source>
</evidence>
<organism evidence="7 8">
    <name type="scientific">Hyperthermus butylicus (strain DSM 5456 / JCM 9403 / PLM1-5)</name>
    <dbReference type="NCBI Taxonomy" id="415426"/>
    <lineage>
        <taxon>Archaea</taxon>
        <taxon>Thermoproteota</taxon>
        <taxon>Thermoprotei</taxon>
        <taxon>Desulfurococcales</taxon>
        <taxon>Pyrodictiaceae</taxon>
        <taxon>Hyperthermus</taxon>
    </lineage>
</organism>